<organism evidence="1 2">
    <name type="scientific">Costertonia aggregata</name>
    <dbReference type="NCBI Taxonomy" id="343403"/>
    <lineage>
        <taxon>Bacteria</taxon>
        <taxon>Pseudomonadati</taxon>
        <taxon>Bacteroidota</taxon>
        <taxon>Flavobacteriia</taxon>
        <taxon>Flavobacteriales</taxon>
        <taxon>Flavobacteriaceae</taxon>
        <taxon>Costertonia</taxon>
    </lineage>
</organism>
<evidence type="ECO:0000313" key="2">
    <source>
        <dbReference type="Proteomes" id="UP000509302"/>
    </source>
</evidence>
<dbReference type="EMBL" id="CP058595">
    <property type="protein sequence ID" value="QLG45301.1"/>
    <property type="molecule type" value="Genomic_DNA"/>
</dbReference>
<name>A0A7H9APA6_9FLAO</name>
<dbReference type="Proteomes" id="UP000509302">
    <property type="component" value="Chromosome"/>
</dbReference>
<proteinExistence type="predicted"/>
<evidence type="ECO:0000313" key="1">
    <source>
        <dbReference type="EMBL" id="QLG45301.1"/>
    </source>
</evidence>
<reference evidence="1 2" key="1">
    <citation type="journal article" date="2006" name="Int. J. Syst. Evol. Microbiol.">
        <title>Costertonia aggregata gen. nov., sp. nov., a mesophilic marine bacterium of the family Flavobacteriaceae, isolated from a mature biofilm.</title>
        <authorList>
            <person name="Kwon K.K."/>
            <person name="Lee Y.K."/>
            <person name="Lee H.K."/>
        </authorList>
    </citation>
    <scope>NUCLEOTIDE SEQUENCE [LARGE SCALE GENOMIC DNA]</scope>
    <source>
        <strain evidence="1 2">KCCM 42265</strain>
    </source>
</reference>
<gene>
    <name evidence="1" type="ORF">HYG79_08055</name>
</gene>
<dbReference type="AlphaFoldDB" id="A0A7H9APA6"/>
<accession>A0A7H9APA6</accession>
<sequence>MKAKLLHQQAMDYSFKAKQAVSENNSDYAFEMFCKAAEIESKVAKFYFDKPELEPTRSVLIRSAAFLNLKAGLIDKAQEFIFFGLLNVTDKEIKSQLNDALEISVSLKNMSPYGASNEYNYLTQLRQKSIHYILEPSHSVFGNSVSLEMLKDFSNNFLKSLKSYASSMFTRFAKDWDYSEEAAKEFEKLANPLLTGSSIGSFKFSLANDFLSREGEDDKIKQLKSNIVEKYHTNIFINPLDTESIQILKKEFSDKEINDIFRPLTRIKAKNSAYKIGYYDTDNYNKIFIPRIATEQKKKLLPIVEINKDEIGRLESSIVHRRELSSGKVSKQTIISEELKSYEFEQLIKEITPKNYSSVILNEEILLNINFDSENGFDMSFPDFDLKTIDTEYQRGLDKLSELLYLKIIQIAEKDVRDDIEQAEWDFIKKIISNPEALKR</sequence>
<protein>
    <submittedName>
        <fullName evidence="1">Uncharacterized protein</fullName>
    </submittedName>
</protein>
<keyword evidence="2" id="KW-1185">Reference proteome</keyword>
<dbReference type="RefSeq" id="WP_179241590.1">
    <property type="nucleotide sequence ID" value="NZ_CP058595.1"/>
</dbReference>
<dbReference type="KEGG" id="cagg:HYG79_08055"/>